<sequence length="402" mass="41970">MIPSGPSRRRFLPFLTGAMSQQVGLLAGAHTIVFAGLLTDGSSFAAIGRSQMATLLLPVLLALPLGVLADRVSRRAALAWTGTLSAAVLASLALATWLGAVAMPHLVPSALLLAVLYTSGELSRDAHAPTAVGRDRLVPVNAAVALVAYLGFFAIAPLFDPGTLPIALAVAALGFAASVLLFRAVEVPEEPVPPRTGWWRESAEGVRFTLTHPVLRAIATYLVAVTVLHPLLDDLVVPPGIAEGTATAADIALLEWVISLATPAGALLALLLYRRVGVFRLSWLAILVTQPFALLLVPAEAGPLWYVLGKAVPWLGATVTGVTLLSHRQMITPGRLQGRTGATLVLLLGMASVAGSVLEALTAYLMEPLDAGTRWPIVVLAATGLTAAAVPLFRVRQLVTVL</sequence>
<proteinExistence type="predicted"/>
<dbReference type="PANTHER" id="PTHR23513">
    <property type="entry name" value="INTEGRAL MEMBRANE EFFLUX PROTEIN-RELATED"/>
    <property type="match status" value="1"/>
</dbReference>
<comment type="subcellular location">
    <subcellularLocation>
        <location evidence="1">Cell membrane</location>
        <topology evidence="1">Multi-pass membrane protein</topology>
    </subcellularLocation>
</comment>
<evidence type="ECO:0000313" key="7">
    <source>
        <dbReference type="EMBL" id="MBE1560005.1"/>
    </source>
</evidence>
<evidence type="ECO:0000256" key="5">
    <source>
        <dbReference type="ARBA" id="ARBA00023136"/>
    </source>
</evidence>
<keyword evidence="3 6" id="KW-0812">Transmembrane</keyword>
<gene>
    <name evidence="7" type="ORF">H4W81_002784</name>
</gene>
<feature type="transmembrane region" description="Helical" evidence="6">
    <location>
        <begin position="140"/>
        <end position="159"/>
    </location>
</feature>
<evidence type="ECO:0000256" key="1">
    <source>
        <dbReference type="ARBA" id="ARBA00004651"/>
    </source>
</evidence>
<keyword evidence="8" id="KW-1185">Reference proteome</keyword>
<evidence type="ECO:0000256" key="6">
    <source>
        <dbReference type="SAM" id="Phobius"/>
    </source>
</evidence>
<dbReference type="SUPFAM" id="SSF103473">
    <property type="entry name" value="MFS general substrate transporter"/>
    <property type="match status" value="1"/>
</dbReference>
<dbReference type="Proteomes" id="UP000661607">
    <property type="component" value="Unassembled WGS sequence"/>
</dbReference>
<name>A0ABR9KDJ1_9ACTN</name>
<feature type="transmembrane region" description="Helical" evidence="6">
    <location>
        <begin position="12"/>
        <end position="38"/>
    </location>
</feature>
<feature type="transmembrane region" description="Helical" evidence="6">
    <location>
        <begin position="165"/>
        <end position="185"/>
    </location>
</feature>
<feature type="transmembrane region" description="Helical" evidence="6">
    <location>
        <begin position="280"/>
        <end position="299"/>
    </location>
</feature>
<feature type="transmembrane region" description="Helical" evidence="6">
    <location>
        <begin position="345"/>
        <end position="365"/>
    </location>
</feature>
<feature type="transmembrane region" description="Helical" evidence="6">
    <location>
        <begin position="377"/>
        <end position="395"/>
    </location>
</feature>
<evidence type="ECO:0000256" key="3">
    <source>
        <dbReference type="ARBA" id="ARBA00022692"/>
    </source>
</evidence>
<feature type="transmembrane region" description="Helical" evidence="6">
    <location>
        <begin position="76"/>
        <end position="95"/>
    </location>
</feature>
<keyword evidence="4 6" id="KW-1133">Transmembrane helix</keyword>
<comment type="caution">
    <text evidence="7">The sequence shown here is derived from an EMBL/GenBank/DDBJ whole genome shotgun (WGS) entry which is preliminary data.</text>
</comment>
<evidence type="ECO:0000256" key="2">
    <source>
        <dbReference type="ARBA" id="ARBA00022475"/>
    </source>
</evidence>
<feature type="transmembrane region" description="Helical" evidence="6">
    <location>
        <begin position="305"/>
        <end position="325"/>
    </location>
</feature>
<feature type="transmembrane region" description="Helical" evidence="6">
    <location>
        <begin position="214"/>
        <end position="232"/>
    </location>
</feature>
<dbReference type="EMBL" id="JADBEF010000001">
    <property type="protein sequence ID" value="MBE1560005.1"/>
    <property type="molecule type" value="Genomic_DNA"/>
</dbReference>
<feature type="transmembrane region" description="Helical" evidence="6">
    <location>
        <begin position="101"/>
        <end position="119"/>
    </location>
</feature>
<evidence type="ECO:0000313" key="8">
    <source>
        <dbReference type="Proteomes" id="UP000661607"/>
    </source>
</evidence>
<accession>A0ABR9KDJ1</accession>
<reference evidence="7 8" key="1">
    <citation type="submission" date="2020-10" db="EMBL/GenBank/DDBJ databases">
        <title>Sequencing the genomes of 1000 actinobacteria strains.</title>
        <authorList>
            <person name="Klenk H.-P."/>
        </authorList>
    </citation>
    <scope>NUCLEOTIDE SEQUENCE [LARGE SCALE GENOMIC DNA]</scope>
    <source>
        <strain evidence="7 8">DSM 43748</strain>
    </source>
</reference>
<dbReference type="InterPro" id="IPR036259">
    <property type="entry name" value="MFS_trans_sf"/>
</dbReference>
<dbReference type="Gene3D" id="1.20.1250.20">
    <property type="entry name" value="MFS general substrate transporter like domains"/>
    <property type="match status" value="1"/>
</dbReference>
<keyword evidence="2" id="KW-1003">Cell membrane</keyword>
<organism evidence="7 8">
    <name type="scientific">Nonomuraea africana</name>
    <dbReference type="NCBI Taxonomy" id="46171"/>
    <lineage>
        <taxon>Bacteria</taxon>
        <taxon>Bacillati</taxon>
        <taxon>Actinomycetota</taxon>
        <taxon>Actinomycetes</taxon>
        <taxon>Streptosporangiales</taxon>
        <taxon>Streptosporangiaceae</taxon>
        <taxon>Nonomuraea</taxon>
    </lineage>
</organism>
<dbReference type="RefSeq" id="WP_192775162.1">
    <property type="nucleotide sequence ID" value="NZ_BAAASY010000043.1"/>
</dbReference>
<feature type="transmembrane region" description="Helical" evidence="6">
    <location>
        <begin position="50"/>
        <end position="69"/>
    </location>
</feature>
<dbReference type="PANTHER" id="PTHR23513:SF6">
    <property type="entry name" value="MAJOR FACILITATOR SUPERFAMILY ASSOCIATED DOMAIN-CONTAINING PROTEIN"/>
    <property type="match status" value="1"/>
</dbReference>
<evidence type="ECO:0000256" key="4">
    <source>
        <dbReference type="ARBA" id="ARBA00022989"/>
    </source>
</evidence>
<keyword evidence="5 6" id="KW-0472">Membrane</keyword>
<evidence type="ECO:0008006" key="9">
    <source>
        <dbReference type="Google" id="ProtNLM"/>
    </source>
</evidence>
<feature type="transmembrane region" description="Helical" evidence="6">
    <location>
        <begin position="252"/>
        <end position="273"/>
    </location>
</feature>
<protein>
    <recommendedName>
        <fullName evidence="9">MFS transporter</fullName>
    </recommendedName>
</protein>